<feature type="chain" id="PRO_5046296732" description="DUF5689 domain-containing protein" evidence="1">
    <location>
        <begin position="36"/>
        <end position="505"/>
    </location>
</feature>
<accession>A0ABP8E9B3</accession>
<keyword evidence="1" id="KW-0732">Signal</keyword>
<organism evidence="3 4">
    <name type="scientific">Hyunsoonleella aestuarii</name>
    <dbReference type="NCBI Taxonomy" id="912802"/>
    <lineage>
        <taxon>Bacteria</taxon>
        <taxon>Pseudomonadati</taxon>
        <taxon>Bacteroidota</taxon>
        <taxon>Flavobacteriia</taxon>
        <taxon>Flavobacteriales</taxon>
        <taxon>Flavobacteriaceae</taxon>
    </lineage>
</organism>
<proteinExistence type="predicted"/>
<dbReference type="NCBIfam" id="NF038128">
    <property type="entry name" value="choice_anch_J"/>
    <property type="match status" value="1"/>
</dbReference>
<evidence type="ECO:0000313" key="3">
    <source>
        <dbReference type="EMBL" id="GAA4268574.1"/>
    </source>
</evidence>
<evidence type="ECO:0000313" key="4">
    <source>
        <dbReference type="Proteomes" id="UP001500027"/>
    </source>
</evidence>
<reference evidence="4" key="1">
    <citation type="journal article" date="2019" name="Int. J. Syst. Evol. Microbiol.">
        <title>The Global Catalogue of Microorganisms (GCM) 10K type strain sequencing project: providing services to taxonomists for standard genome sequencing and annotation.</title>
        <authorList>
            <consortium name="The Broad Institute Genomics Platform"/>
            <consortium name="The Broad Institute Genome Sequencing Center for Infectious Disease"/>
            <person name="Wu L."/>
            <person name="Ma J."/>
        </authorList>
    </citation>
    <scope>NUCLEOTIDE SEQUENCE [LARGE SCALE GENOMIC DNA]</scope>
    <source>
        <strain evidence="4">JCM 17452</strain>
    </source>
</reference>
<evidence type="ECO:0000256" key="1">
    <source>
        <dbReference type="SAM" id="SignalP"/>
    </source>
</evidence>
<dbReference type="InterPro" id="IPR043744">
    <property type="entry name" value="DUF5689"/>
</dbReference>
<dbReference type="Proteomes" id="UP001500027">
    <property type="component" value="Unassembled WGS sequence"/>
</dbReference>
<name>A0ABP8E9B3_9FLAO</name>
<gene>
    <name evidence="3" type="ORF">GCM10022257_06750</name>
</gene>
<dbReference type="Gene3D" id="2.60.120.200">
    <property type="match status" value="1"/>
</dbReference>
<keyword evidence="4" id="KW-1185">Reference proteome</keyword>
<comment type="caution">
    <text evidence="3">The sequence shown here is derived from an EMBL/GenBank/DDBJ whole genome shotgun (WGS) entry which is preliminary data.</text>
</comment>
<feature type="signal peptide" evidence="1">
    <location>
        <begin position="1"/>
        <end position="35"/>
    </location>
</feature>
<dbReference type="EMBL" id="BAABAV010000001">
    <property type="protein sequence ID" value="GAA4268574.1"/>
    <property type="molecule type" value="Genomic_DNA"/>
</dbReference>
<dbReference type="Pfam" id="PF18942">
    <property type="entry name" value="DUF5689"/>
    <property type="match status" value="1"/>
</dbReference>
<protein>
    <recommendedName>
        <fullName evidence="2">DUF5689 domain-containing protein</fullName>
    </recommendedName>
</protein>
<sequence>MKCFAFPKSEKNLIMNKVNKIITLLSVFAFVFSMASCVQDDDYDTPNLTINEPEIDPNSKTTFKAVVQRYVSAVDANENGELDDNERGDDIGIFEADESELIIEGYVVSSDKGGNFFEELIIQNYPDDSNPSENPRLGFKVELNVSSLYNTYEFGRKVYIKMNGLAIGESNGVLVIGKPDGTQVGQIQAFEFQDFIMRSAEVAEITPKVTAISELTELDENTFIQLDDVQINRNQLDKTFAGDVSDEFDGFRTLESCSDNSTLTLQTSTFADFKSLPVPQLRGSIKGIYSRDFRDDFSVLLINTREDISFENEERCDPIELSCGLASAQGTNNLFADDFESQSTGSLISGNGWTNYIESGTEGWEAYSSGGTNASLGVSARVGSFRSDDASTIAWLISPAINLDAQDNETLVFQTSNSFSDGSEMELLFSNDWDGTEEGISAATWGILTDGYITQDSDFFGAWFDSGIVDLSCASGTIYIAFKYTGSGEADFDGTYELDEISIDY</sequence>
<evidence type="ECO:0000259" key="2">
    <source>
        <dbReference type="Pfam" id="PF18942"/>
    </source>
</evidence>
<feature type="domain" description="DUF5689" evidence="2">
    <location>
        <begin position="97"/>
        <end position="308"/>
    </location>
</feature>